<keyword evidence="5 14" id="KW-1157">Cap snatching</keyword>
<proteinExistence type="inferred from homology"/>
<reference evidence="17" key="1">
    <citation type="journal article" date="2021" name="Viruses">
        <title>Multiple Mammarenaviruses Circulating in Angolan Rodents.</title>
        <authorList>
            <person name="Tesikova J."/>
            <person name="Krasova J."/>
            <person name="Gouy de Bellocq J."/>
        </authorList>
    </citation>
    <scope>NUCLEOTIDE SEQUENCE</scope>
    <source>
        <strain evidence="17">ANG0070</strain>
    </source>
</reference>
<dbReference type="GO" id="GO:0043657">
    <property type="term" value="C:host cell"/>
    <property type="evidence" value="ECO:0007669"/>
    <property type="project" value="UniProtKB-SubCell"/>
</dbReference>
<comment type="subunit">
    <text evidence="14">Homomultimer; the oligomeric structure is essential for the polymerase activity. Interacts with nucleoprotein N. Interacts with protein Z; this interaction inhibits viral transcription and replication, Z partially blocks the product exit tunnel for the releasing nascent RNA product.</text>
</comment>
<keyword evidence="10 14" id="KW-0946">Virion</keyword>
<evidence type="ECO:0000256" key="6">
    <source>
        <dbReference type="ARBA" id="ARBA00022723"/>
    </source>
</evidence>
<evidence type="ECO:0000256" key="2">
    <source>
        <dbReference type="ARBA" id="ARBA00022484"/>
    </source>
</evidence>
<dbReference type="Pfam" id="PF06317">
    <property type="entry name" value="Arena_RNA_pol"/>
    <property type="match status" value="1"/>
</dbReference>
<evidence type="ECO:0000256" key="1">
    <source>
        <dbReference type="ARBA" id="ARBA00004340"/>
    </source>
</evidence>
<dbReference type="GO" id="GO:0030430">
    <property type="term" value="C:host cell cytoplasm"/>
    <property type="evidence" value="ECO:0007669"/>
    <property type="project" value="UniProtKB-SubCell"/>
</dbReference>
<sequence>MEESVSEVRNLVNKYISDDPRLSRQKISLLSQSEPRFILMEGLKLLSTCIEIDSCDLNGCMHNTDGLSVEAILYANRILCPGIPLVVPDGYKLMGKTLILLECFVRSSSENFEKKYSEDFTKLQALKDDLNSVGVSVVPLIDGRMSYHNSLIPDWVCDRLRHLFCSLLEFSQESNALFEESEYLRLTDSLAGNSNRMSGIESLNILKDCRSHHHTELLTLCHEGINNTMSEIEVKSAMEFEYNVFKNKLANGEVPMVIIKTDKDKLLKDFSELYSDAAVEEQDDVDKLISEGIKCSPILRFLYSNLKFNTENEARIEKGDHQRWTAPNVIRMLNKVKSLKVFNTRRKFLLILDTLVLMAHISDQAMYNAVCEDLWMGSSFLSVNDRMVDLSSTKEDLIKWLYRRTNNQLKSTKPAGSNIKSAADVLKMLLDRTMGKITSSLLAVGLSTEHYSVNEGFYKSISLKDVSNFSHAGMTPSMHYEKLCDSDYRYTLLDFDVDNYDDFSMLSSLSLALVNSMKTSSTAKLRQNETGANRYKIVNCKESYYQEMKTSRGIFQLLYQKTGEGSKCYSINHKDYGHVSSFYADPKRYFVPIFSDEIIKRLVKTMISWLVESSEAIQQIYEVEKLLKFCTLLILSHPSKRAQKLLQNVRYFIMAYSSEYHLVGLMDKLREDLITPIEFILYRVIRKILQLLLGNLKVPMFSNVFKFVLNLSYLCHLITKETPDRLTDQIKCFEKFLKPKLEFGSVCVNPLDVPKQDELIETLTSAERFLTKPSCHDESFSYGKPGVSKQLFSCMVSAFNAGLLFKGSEVVSEFKDPISISGCATALDLASNKSVVTNRFKEGERILNYDFNKIVSNAVCEITDVFSRKGRYCLSKSDYDYKVQKIISKLVLRDNGKTPPDFKPTWSDISDVFDGPQCQLFEKIKGSVDDVVAQFCEGLNQRDNQTSSITDLLEIGVDKLQFQLIVSELSRHPIEDFDIGLFNEEFYKIVCSKFFNHTELMPKYFTEADDMSVAIDQMSKALSRKFYNEGKFFQCFKTILLQMHGSKMTGRYSHYDKNRLGLKFNYQSFQNELRVSERESNSEAVSKALSLVNFTSSALKNLCFYSEESPQSFNSISPDTGRLKFALSYKEQVGGNRELYIGDLRTKMFTRLIEDYFEAFTNQFKGSCLNNEKEFNNAIISMKLSVSLANLSYSMDHSKWGPMMCPLLFLCCLRNVKVDPMSDIIDSPSKDHISTLLSWHIHKITEVPFNVVNAMMKSYIKRSLGLMKESHMTDVESFFFNLFDRNIIPSHISSILDMGQGILHNASDFYGLLSERFINYYLSYIFPDEIESFTSSDDQITLFGSKISNIEDCDDDNTLLTLLNFHFYLSDQLNKFVSPKSVVGRFVVEFKSRFFVWGEEVPLLTKFVAAALHNVKCKEPHQLAETIDTIVDQCVANGVPIAVCNCLQERVIRLLEYAQYPIDPFLLNFCSDAKDWIDGNRGYRVMRNIEALDARGTKIIRSVMRRLYNQLKSGKLHEEFTTSFLSGGSYENLVKICSLFDIEFKAKDLYAMNWLNLSAFHPMRMVLRQKVIYPNVLDVDEERVPTLVKTLQSKLSMHFTRGAQKLLSESINRSAFQSSIASGFIGLCKTLGSKCVRDTDKKTFYIKSVIQAIDQIENLGHCIKNRCHLWLSDKSPKELGCEWVTGLLRPILWDYFCIGLSTALEIGPWVLGEPMPKSVPKGLKFRSCDYYPTKPTGTRLLEDKVGYSHIIYSIRRLYPDLFERHILPFMSDLATLKMKWSPRIKFLDLCVVLDVNCEALSLISHVVKWKREEHYVVLSSDLNEMHERQHTTLVDQRVVSTEEICKNFLKQLYFESYIRSFVLTTRVLGSFSWFPHRSALPESEGLGYLGPLAPFVEKVIYKGIERPMFRYDLSMGFSHLNFKIENPVLNLNLLIASGLTESECYDSFTEFWQELETLKEGSVEVIMNVRFTVKSQGESLEQKFKMTLKFNGSAASGFEYYPNHVTAYYSGHTNQKYISECWNLLMTNDSFRSGGVVWHLSAENISDYLSCEVDKSSLLPVKVVLPASLLVLTVDDFERLGPDWDYCPLVMKEGSLWEEDRMVMRVNVDLNDSDIGIFLDELVEEYPDLMRLSLGKMIRDRVRSGIHLKNVDLVQVSNEKLGQASKEFLNSVLSDIEGWCEFKAYKLCYSKTLKKVMIACSNGSKRLRGVPCRELNEEIVVEDIE</sequence>
<comment type="miscellaneous">
    <text evidence="14">Classified as His(-) endonuclease since it does not have a histidine upstream of the active site that coordinates the first cation. His(-) endonucleases display very low activity in vitro, although they are clearly active in vivo.</text>
</comment>
<comment type="caution">
    <text evidence="14">Lacks conserved residue(s) required for the propagation of feature annotation.</text>
</comment>
<dbReference type="GO" id="GO:0046872">
    <property type="term" value="F:metal ion binding"/>
    <property type="evidence" value="ECO:0007669"/>
    <property type="project" value="UniProtKB-KW"/>
</dbReference>
<evidence type="ECO:0000256" key="8">
    <source>
        <dbReference type="ARBA" id="ARBA00022801"/>
    </source>
</evidence>
<keyword evidence="8 14" id="KW-0378">Hydrolase</keyword>
<feature type="domain" description="RdRp catalytic" evidence="16">
    <location>
        <begin position="1176"/>
        <end position="1377"/>
    </location>
</feature>
<dbReference type="Pfam" id="PF17296">
    <property type="entry name" value="ArenaCapSnatch"/>
    <property type="match status" value="1"/>
</dbReference>
<comment type="catalytic activity">
    <reaction evidence="13 14 15">
        <text>RNA(n) + a ribonucleoside 5'-triphosphate = RNA(n+1) + diphosphate</text>
        <dbReference type="Rhea" id="RHEA:21248"/>
        <dbReference type="Rhea" id="RHEA-COMP:14527"/>
        <dbReference type="Rhea" id="RHEA-COMP:17342"/>
        <dbReference type="ChEBI" id="CHEBI:33019"/>
        <dbReference type="ChEBI" id="CHEBI:61557"/>
        <dbReference type="ChEBI" id="CHEBI:140395"/>
        <dbReference type="EC" id="2.7.7.48"/>
    </reaction>
</comment>
<comment type="similarity">
    <text evidence="14 15">Belongs to the Bunyavirales RNA polymerase family.</text>
</comment>
<keyword evidence="2 14" id="KW-0696">RNA-directed RNA polymerase</keyword>
<keyword evidence="6 14" id="KW-0479">Metal-binding</keyword>
<evidence type="ECO:0000256" key="9">
    <source>
        <dbReference type="ARBA" id="ARBA00022842"/>
    </source>
</evidence>
<dbReference type="EC" id="3.1.-.-" evidence="14"/>
<feature type="binding site" evidence="14">
    <location>
        <position position="1338"/>
    </location>
    <ligand>
        <name>Mg(2+)</name>
        <dbReference type="ChEBI" id="CHEBI:18420"/>
        <note>catalytic; for RdRp activity</note>
    </ligand>
</feature>
<keyword evidence="7 14" id="KW-0547">Nucleotide-binding</keyword>
<dbReference type="GO" id="GO:0044423">
    <property type="term" value="C:virion component"/>
    <property type="evidence" value="ECO:0007669"/>
    <property type="project" value="UniProtKB-KW"/>
</dbReference>
<comment type="cofactor">
    <cofactor evidence="14">
        <name>Mg(2+)</name>
        <dbReference type="ChEBI" id="CHEBI:18420"/>
    </cofactor>
    <cofactor evidence="14">
        <name>Mn(2+)</name>
        <dbReference type="ChEBI" id="CHEBI:29035"/>
    </cofactor>
    <text evidence="14">For polymerase activity.</text>
</comment>
<dbReference type="HAMAP" id="MF_04086">
    <property type="entry name" value="ARENA_L"/>
    <property type="match status" value="1"/>
</dbReference>
<dbReference type="GO" id="GO:0039689">
    <property type="term" value="P:negative stranded viral RNA replication"/>
    <property type="evidence" value="ECO:0007669"/>
    <property type="project" value="UniProtKB-UniRule"/>
</dbReference>
<name>A0A8F1NKS3_9VIRU</name>
<dbReference type="PROSITE" id="PS50525">
    <property type="entry name" value="RDRP_SSRNA_NEG_SEG"/>
    <property type="match status" value="1"/>
</dbReference>
<keyword evidence="14" id="KW-0464">Manganese</keyword>
<evidence type="ECO:0000256" key="4">
    <source>
        <dbReference type="ARBA" id="ARBA00022695"/>
    </source>
</evidence>
<dbReference type="PIRSF" id="PIRSF000836">
    <property type="entry name" value="L_ArenaV"/>
    <property type="match status" value="1"/>
</dbReference>
<dbReference type="InterPro" id="IPR007099">
    <property type="entry name" value="RNA-dir_pol_NSvirus"/>
</dbReference>
<accession>A0A8F1NKS3</accession>
<dbReference type="EMBL" id="MZ065538">
    <property type="protein sequence ID" value="QWQ58025.1"/>
    <property type="molecule type" value="Genomic_RNA"/>
</dbReference>
<comment type="function">
    <text evidence="14">RNA-dependent RNA polymerase, which is responsible for the replication and transcription of the viral RNA genome using antigenomic RNA as an intermediate. During transcription, synthesizes subgenomic RNAs and assures their capping by a cap-snatching mechanism, which involves the endonuclease activity cleaving the host capped pre-mRNAs. These short capped RNAs are then used as primers for viral transcription. The 3'-end of subgenomic mRNAs molecules are heterogeneous and not polyadenylated. The replicase function is to direct synthesis of antigenomic and genomic RNA which are encapsidated and non capped. As a consequence of the use of the same enzyme for both transcription and replication, these mechanisms need to be well coordinated. These processes may be regulated by proteins N and Z in a dose-dependent manner. Z protein inhibits the viral polymerase L und thus the viral transcription and RNA synthesis.</text>
</comment>
<dbReference type="Gene3D" id="3.30.70.2640">
    <property type="entry name" value="Arenavirus RNA polymerase"/>
    <property type="match status" value="1"/>
</dbReference>
<keyword evidence="12 14" id="KW-1035">Host cytoplasm</keyword>
<comment type="subcellular location">
    <subcellularLocation>
        <location evidence="1">Host cell</location>
    </subcellularLocation>
    <subcellularLocation>
        <location evidence="14 15">Virion</location>
    </subcellularLocation>
    <subcellularLocation>
        <location evidence="14 15">Host cytoplasm</location>
    </subcellularLocation>
</comment>
<dbReference type="EC" id="2.7.7.48" evidence="14"/>
<comment type="cofactor">
    <cofactor evidence="14">
        <name>Mn(2+)</name>
        <dbReference type="ChEBI" id="CHEBI:29035"/>
    </cofactor>
    <text evidence="14">For endonuclease activity. Binds 2 Mn(2+) ions in the active site. The divalent metal ions are crucial for catalytic activity.</text>
</comment>
<dbReference type="GO" id="GO:0075526">
    <property type="term" value="P:cap snatching"/>
    <property type="evidence" value="ECO:0007669"/>
    <property type="project" value="UniProtKB-UniRule"/>
</dbReference>
<dbReference type="InterPro" id="IPR048006">
    <property type="entry name" value="CapSnatch_bunyavir"/>
</dbReference>
<dbReference type="GO" id="GO:0016787">
    <property type="term" value="F:hydrolase activity"/>
    <property type="evidence" value="ECO:0007669"/>
    <property type="project" value="UniProtKB-KW"/>
</dbReference>
<protein>
    <recommendedName>
        <fullName evidence="14">RNA-directed RNA polymerase L</fullName>
        <shortName evidence="14">Protein L</shortName>
        <ecNumber evidence="14">2.7.7.48</ecNumber>
    </recommendedName>
    <alternativeName>
        <fullName evidence="14">Large structural protein</fullName>
    </alternativeName>
    <alternativeName>
        <fullName evidence="14">Replicase</fullName>
    </alternativeName>
    <alternativeName>
        <fullName evidence="14">Transcriptase</fullName>
    </alternativeName>
    <domain>
        <recommendedName>
            <fullName evidence="14">cap-snatching endonuclease</fullName>
            <ecNumber evidence="14">3.1.-.-</ecNumber>
        </recommendedName>
    </domain>
</protein>
<dbReference type="GO" id="GO:0003968">
    <property type="term" value="F:RNA-directed RNA polymerase activity"/>
    <property type="evidence" value="ECO:0007669"/>
    <property type="project" value="UniProtKB-UniRule"/>
</dbReference>
<comment type="domain">
    <text evidence="14">The N-terminus contains the endonuclease activity (endoN). The central region contains the RdRp activity.</text>
</comment>
<keyword evidence="9 14" id="KW-0460">Magnesium</keyword>
<feature type="binding site" evidence="14">
    <location>
        <position position="89"/>
    </location>
    <ligand>
        <name>Mn(2+)</name>
        <dbReference type="ChEBI" id="CHEBI:29035"/>
        <label>1</label>
    </ligand>
</feature>
<evidence type="ECO:0000256" key="10">
    <source>
        <dbReference type="ARBA" id="ARBA00022844"/>
    </source>
</evidence>
<evidence type="ECO:0000259" key="16">
    <source>
        <dbReference type="PROSITE" id="PS50525"/>
    </source>
</evidence>
<dbReference type="InterPro" id="IPR026382">
    <property type="entry name" value="CapSnatch_arenavir"/>
</dbReference>
<dbReference type="Gene3D" id="1.20.1440.300">
    <property type="entry name" value="RNA-directed RNA polymerase L, helical domain"/>
    <property type="match status" value="1"/>
</dbReference>
<evidence type="ECO:0000256" key="7">
    <source>
        <dbReference type="ARBA" id="ARBA00022741"/>
    </source>
</evidence>
<feature type="binding site" evidence="14">
    <location>
        <position position="89"/>
    </location>
    <ligand>
        <name>Mn(2+)</name>
        <dbReference type="ChEBI" id="CHEBI:29035"/>
        <label>2</label>
    </ligand>
</feature>
<dbReference type="NCBIfam" id="TIGR04202">
    <property type="entry name" value="capSnatchArena"/>
    <property type="match status" value="1"/>
</dbReference>
<evidence type="ECO:0000313" key="17">
    <source>
        <dbReference type="EMBL" id="QWQ58025.1"/>
    </source>
</evidence>
<evidence type="ECO:0000256" key="5">
    <source>
        <dbReference type="ARBA" id="ARBA00022715"/>
    </source>
</evidence>
<gene>
    <name evidence="14" type="primary">L</name>
</gene>
<keyword evidence="4 14" id="KW-0548">Nucleotidyltransferase</keyword>
<evidence type="ECO:0000256" key="14">
    <source>
        <dbReference type="HAMAP-Rule" id="MF_04086"/>
    </source>
</evidence>
<evidence type="ECO:0000256" key="11">
    <source>
        <dbReference type="ARBA" id="ARBA00022953"/>
    </source>
</evidence>
<evidence type="ECO:0000256" key="15">
    <source>
        <dbReference type="PIRNR" id="PIRNR000836"/>
    </source>
</evidence>
<feature type="active site" evidence="14">
    <location>
        <position position="115"/>
    </location>
</feature>
<feature type="binding site" evidence="14">
    <location>
        <position position="51"/>
    </location>
    <ligand>
        <name>Mn(2+)</name>
        <dbReference type="ChEBI" id="CHEBI:29035"/>
        <label>1</label>
    </ligand>
</feature>
<dbReference type="GO" id="GO:0000166">
    <property type="term" value="F:nucleotide binding"/>
    <property type="evidence" value="ECO:0007669"/>
    <property type="project" value="UniProtKB-UniRule"/>
</dbReference>
<keyword evidence="11 14" id="KW-0693">Viral RNA replication</keyword>
<evidence type="ECO:0000256" key="12">
    <source>
        <dbReference type="ARBA" id="ARBA00023200"/>
    </source>
</evidence>
<keyword evidence="3 14" id="KW-0808">Transferase</keyword>
<dbReference type="InterPro" id="IPR010453">
    <property type="entry name" value="RNA_pol_arenavir"/>
</dbReference>
<organism evidence="17">
    <name type="scientific">Bitu virus</name>
    <dbReference type="NCBI Taxonomy" id="3070199"/>
    <lineage>
        <taxon>Viruses</taxon>
        <taxon>Riboviria</taxon>
        <taxon>Orthornavirae</taxon>
        <taxon>Negarnaviricota</taxon>
        <taxon>Polyploviricotina</taxon>
        <taxon>Bunyaviricetes</taxon>
        <taxon>Hareavirales</taxon>
        <taxon>Arenaviridae</taxon>
        <taxon>Mammarenavirus</taxon>
        <taxon>Mammarenavirus bituense</taxon>
    </lineage>
</organism>
<feature type="binding site" evidence="14">
    <location>
        <position position="102"/>
    </location>
    <ligand>
        <name>Mn(2+)</name>
        <dbReference type="ChEBI" id="CHEBI:29035"/>
        <label>1</label>
    </ligand>
</feature>
<evidence type="ECO:0000256" key="3">
    <source>
        <dbReference type="ARBA" id="ARBA00022679"/>
    </source>
</evidence>
<evidence type="ECO:0000256" key="13">
    <source>
        <dbReference type="ARBA" id="ARBA00048744"/>
    </source>
</evidence>